<name>A0A285VGA1_9ACTN</name>
<evidence type="ECO:0000313" key="2">
    <source>
        <dbReference type="EMBL" id="SOC53099.1"/>
    </source>
</evidence>
<dbReference type="AlphaFoldDB" id="A0A285VGA1"/>
<feature type="domain" description="VapC45 PIN like" evidence="1">
    <location>
        <begin position="9"/>
        <end position="88"/>
    </location>
</feature>
<protein>
    <recommendedName>
        <fullName evidence="1">VapC45 PIN like domain-containing protein</fullName>
    </recommendedName>
</protein>
<sequence length="137" mass="15823">MVADRERLRFYVDESALGLGKALTAARFDTVHVGHPLIPECPYGTLDPDWMPAVAARGLIAIGRDRRMRTRPAEVHLIRESGLRVFRIGGKRDETTWGWLTWMVRRWDDIEEIVDTRGPGPWWYVITERSVRELPLA</sequence>
<dbReference type="Proteomes" id="UP000219435">
    <property type="component" value="Unassembled WGS sequence"/>
</dbReference>
<accession>A0A285VGA1</accession>
<proteinExistence type="predicted"/>
<organism evidence="2 3">
    <name type="scientific">Blastococcus aggregatus</name>
    <dbReference type="NCBI Taxonomy" id="38502"/>
    <lineage>
        <taxon>Bacteria</taxon>
        <taxon>Bacillati</taxon>
        <taxon>Actinomycetota</taxon>
        <taxon>Actinomycetes</taxon>
        <taxon>Geodermatophilales</taxon>
        <taxon>Geodermatophilaceae</taxon>
        <taxon>Blastococcus</taxon>
    </lineage>
</organism>
<evidence type="ECO:0000259" key="1">
    <source>
        <dbReference type="Pfam" id="PF18478"/>
    </source>
</evidence>
<gene>
    <name evidence="2" type="ORF">SAMN05660748_4336</name>
</gene>
<reference evidence="3" key="1">
    <citation type="submission" date="2017-08" db="EMBL/GenBank/DDBJ databases">
        <authorList>
            <person name="Varghese N."/>
            <person name="Submissions S."/>
        </authorList>
    </citation>
    <scope>NUCLEOTIDE SEQUENCE [LARGE SCALE GENOMIC DNA]</scope>
    <source>
        <strain evidence="3">DSM 4725</strain>
    </source>
</reference>
<dbReference type="Pfam" id="PF18478">
    <property type="entry name" value="PIN_10"/>
    <property type="match status" value="1"/>
</dbReference>
<keyword evidence="3" id="KW-1185">Reference proteome</keyword>
<dbReference type="EMBL" id="OBQI01000007">
    <property type="protein sequence ID" value="SOC53099.1"/>
    <property type="molecule type" value="Genomic_DNA"/>
</dbReference>
<dbReference type="InterPro" id="IPR041375">
    <property type="entry name" value="VapC45_PIN-like"/>
</dbReference>
<evidence type="ECO:0000313" key="3">
    <source>
        <dbReference type="Proteomes" id="UP000219435"/>
    </source>
</evidence>